<proteinExistence type="predicted"/>
<dbReference type="InterPro" id="IPR029063">
    <property type="entry name" value="SAM-dependent_MTases_sf"/>
</dbReference>
<evidence type="ECO:0000256" key="1">
    <source>
        <dbReference type="ARBA" id="ARBA00001541"/>
    </source>
</evidence>
<dbReference type="RefSeq" id="WP_069126981.1">
    <property type="nucleotide sequence ID" value="NZ_MARB01000021.1"/>
</dbReference>
<evidence type="ECO:0000256" key="2">
    <source>
        <dbReference type="ARBA" id="ARBA00012534"/>
    </source>
</evidence>
<gene>
    <name evidence="7" type="primary">cheR2</name>
    <name evidence="7" type="ORF">CODIS_33100</name>
</gene>
<name>A0A7Z0VJP1_9GAMM</name>
<dbReference type="Pfam" id="PF01739">
    <property type="entry name" value="CheR"/>
    <property type="match status" value="1"/>
</dbReference>
<sequence>MYHRSATISPADYEAFKSFLQQACGILLGSGKEYLVASRLNNIIKEAQVDSLGALLDLIRSPAHSHLKVKVIDAMTTNETFWFRDIGHYILLKETILPDLNLKRGGSIRIWSAACSSGQEPYNISMIAEEYQGLKPSAKPVQIAATDISSKMLDEARSGLYCGLAVERGLTPEQKKRFFLANERCLEVKPEIKRRVSFSSLNLAGSYHGLGKFDVIFCRNVLIYFSNELKRDIVDRMANTLNPGGYLFLGSTESINQLTTRFEMKVGHGGISYRLKS</sequence>
<evidence type="ECO:0000256" key="5">
    <source>
        <dbReference type="ARBA" id="ARBA00022691"/>
    </source>
</evidence>
<keyword evidence="4 7" id="KW-0808">Transferase</keyword>
<evidence type="ECO:0000259" key="6">
    <source>
        <dbReference type="PROSITE" id="PS50123"/>
    </source>
</evidence>
<dbReference type="GO" id="GO:0008983">
    <property type="term" value="F:protein-glutamate O-methyltransferase activity"/>
    <property type="evidence" value="ECO:0007669"/>
    <property type="project" value="UniProtKB-EC"/>
</dbReference>
<dbReference type="Proteomes" id="UP000094769">
    <property type="component" value="Unassembled WGS sequence"/>
</dbReference>
<dbReference type="PANTHER" id="PTHR24422:SF21">
    <property type="entry name" value="CHEMOTAXIS PROTEIN METHYLTRANSFERASE 1"/>
    <property type="match status" value="1"/>
</dbReference>
<evidence type="ECO:0000313" key="8">
    <source>
        <dbReference type="Proteomes" id="UP000094769"/>
    </source>
</evidence>
<keyword evidence="5" id="KW-0949">S-adenosyl-L-methionine</keyword>
<protein>
    <recommendedName>
        <fullName evidence="2">protein-glutamate O-methyltransferase</fullName>
        <ecNumber evidence="2">2.1.1.80</ecNumber>
    </recommendedName>
</protein>
<evidence type="ECO:0000313" key="7">
    <source>
        <dbReference type="EMBL" id="ODJ86526.1"/>
    </source>
</evidence>
<dbReference type="PRINTS" id="PR00996">
    <property type="entry name" value="CHERMTFRASE"/>
</dbReference>
<keyword evidence="3 7" id="KW-0489">Methyltransferase</keyword>
<dbReference type="GO" id="GO:0032259">
    <property type="term" value="P:methylation"/>
    <property type="evidence" value="ECO:0007669"/>
    <property type="project" value="UniProtKB-KW"/>
</dbReference>
<dbReference type="Gene3D" id="3.40.50.150">
    <property type="entry name" value="Vaccinia Virus protein VP39"/>
    <property type="match status" value="1"/>
</dbReference>
<dbReference type="InterPro" id="IPR000780">
    <property type="entry name" value="CheR_MeTrfase"/>
</dbReference>
<dbReference type="PANTHER" id="PTHR24422">
    <property type="entry name" value="CHEMOTAXIS PROTEIN METHYLTRANSFERASE"/>
    <property type="match status" value="1"/>
</dbReference>
<evidence type="ECO:0000256" key="3">
    <source>
        <dbReference type="ARBA" id="ARBA00022603"/>
    </source>
</evidence>
<dbReference type="CDD" id="cd02440">
    <property type="entry name" value="AdoMet_MTases"/>
    <property type="match status" value="1"/>
</dbReference>
<dbReference type="SUPFAM" id="SSF47757">
    <property type="entry name" value="Chemotaxis receptor methyltransferase CheR, N-terminal domain"/>
    <property type="match status" value="1"/>
</dbReference>
<dbReference type="Pfam" id="PF03705">
    <property type="entry name" value="CheR_N"/>
    <property type="match status" value="1"/>
</dbReference>
<dbReference type="SUPFAM" id="SSF53335">
    <property type="entry name" value="S-adenosyl-L-methionine-dependent methyltransferases"/>
    <property type="match status" value="1"/>
</dbReference>
<dbReference type="InterPro" id="IPR022642">
    <property type="entry name" value="CheR_C"/>
</dbReference>
<dbReference type="SMART" id="SM00138">
    <property type="entry name" value="MeTrc"/>
    <property type="match status" value="1"/>
</dbReference>
<keyword evidence="8" id="KW-1185">Reference proteome</keyword>
<comment type="caution">
    <text evidence="7">The sequence shown here is derived from an EMBL/GenBank/DDBJ whole genome shotgun (WGS) entry which is preliminary data.</text>
</comment>
<dbReference type="InterPro" id="IPR022641">
    <property type="entry name" value="CheR_N"/>
</dbReference>
<dbReference type="EC" id="2.1.1.80" evidence="2"/>
<dbReference type="Gene3D" id="1.10.155.10">
    <property type="entry name" value="Chemotaxis receptor methyltransferase CheR, N-terminal domain"/>
    <property type="match status" value="1"/>
</dbReference>
<dbReference type="EMBL" id="MARB01000021">
    <property type="protein sequence ID" value="ODJ86526.1"/>
    <property type="molecule type" value="Genomic_DNA"/>
</dbReference>
<organism evidence="7 8">
    <name type="scientific">Candidatus Thiodiazotropha endolucinida</name>
    <dbReference type="NCBI Taxonomy" id="1655433"/>
    <lineage>
        <taxon>Bacteria</taxon>
        <taxon>Pseudomonadati</taxon>
        <taxon>Pseudomonadota</taxon>
        <taxon>Gammaproteobacteria</taxon>
        <taxon>Chromatiales</taxon>
        <taxon>Sedimenticolaceae</taxon>
        <taxon>Candidatus Thiodiazotropha</taxon>
    </lineage>
</organism>
<dbReference type="PROSITE" id="PS50123">
    <property type="entry name" value="CHER"/>
    <property type="match status" value="1"/>
</dbReference>
<dbReference type="InterPro" id="IPR036804">
    <property type="entry name" value="CheR_N_sf"/>
</dbReference>
<evidence type="ECO:0000256" key="4">
    <source>
        <dbReference type="ARBA" id="ARBA00022679"/>
    </source>
</evidence>
<dbReference type="AlphaFoldDB" id="A0A7Z0VJP1"/>
<accession>A0A7Z0VJP1</accession>
<reference evidence="7 8" key="1">
    <citation type="submission" date="2016-06" db="EMBL/GenBank/DDBJ databases">
        <title>Genome sequence of endosymbiont of Candidatus Endolucinida thiodiazotropha.</title>
        <authorList>
            <person name="Poehlein A."/>
            <person name="Koenig S."/>
            <person name="Heiden S.E."/>
            <person name="Thuermer A."/>
            <person name="Voget S."/>
            <person name="Daniel R."/>
            <person name="Markert S."/>
            <person name="Gros O."/>
            <person name="Schweder T."/>
        </authorList>
    </citation>
    <scope>NUCLEOTIDE SEQUENCE [LARGE SCALE GENOMIC DNA]</scope>
    <source>
        <strain evidence="7 8">COS</strain>
    </source>
</reference>
<dbReference type="InterPro" id="IPR050903">
    <property type="entry name" value="Bact_Chemotaxis_MeTrfase"/>
</dbReference>
<feature type="domain" description="CheR-type methyltransferase" evidence="6">
    <location>
        <begin position="1"/>
        <end position="277"/>
    </location>
</feature>
<dbReference type="OrthoDB" id="9816309at2"/>
<comment type="catalytic activity">
    <reaction evidence="1">
        <text>L-glutamyl-[protein] + S-adenosyl-L-methionine = [protein]-L-glutamate 5-O-methyl ester + S-adenosyl-L-homocysteine</text>
        <dbReference type="Rhea" id="RHEA:24452"/>
        <dbReference type="Rhea" id="RHEA-COMP:10208"/>
        <dbReference type="Rhea" id="RHEA-COMP:10311"/>
        <dbReference type="ChEBI" id="CHEBI:29973"/>
        <dbReference type="ChEBI" id="CHEBI:57856"/>
        <dbReference type="ChEBI" id="CHEBI:59789"/>
        <dbReference type="ChEBI" id="CHEBI:82795"/>
        <dbReference type="EC" id="2.1.1.80"/>
    </reaction>
</comment>